<dbReference type="PANTHER" id="PTHR10953:SF102">
    <property type="entry name" value="ADENYLYLTRANSFERASE AND SULFURTRANSFERASE MOCS3"/>
    <property type="match status" value="1"/>
</dbReference>
<dbReference type="InterPro" id="IPR036873">
    <property type="entry name" value="Rhodanese-like_dom_sf"/>
</dbReference>
<gene>
    <name evidence="2" type="ORF">N177_1805</name>
</gene>
<dbReference type="PANTHER" id="PTHR10953">
    <property type="entry name" value="UBIQUITIN-ACTIVATING ENZYME E1"/>
    <property type="match status" value="1"/>
</dbReference>
<dbReference type="SUPFAM" id="SSF69572">
    <property type="entry name" value="Activating enzymes of the ubiquitin-like proteins"/>
    <property type="match status" value="1"/>
</dbReference>
<feature type="domain" description="Rhodanese" evidence="1">
    <location>
        <begin position="257"/>
        <end position="331"/>
    </location>
</feature>
<evidence type="ECO:0000259" key="1">
    <source>
        <dbReference type="PROSITE" id="PS50206"/>
    </source>
</evidence>
<dbReference type="InterPro" id="IPR000594">
    <property type="entry name" value="ThiF_NAD_FAD-bd"/>
</dbReference>
<dbReference type="SUPFAM" id="SSF52821">
    <property type="entry name" value="Rhodanese/Cell cycle control phosphatase"/>
    <property type="match status" value="1"/>
</dbReference>
<keyword evidence="3" id="KW-1185">Reference proteome</keyword>
<dbReference type="CDD" id="cd00757">
    <property type="entry name" value="ThiF_MoeB_HesA_family"/>
    <property type="match status" value="1"/>
</dbReference>
<dbReference type="PROSITE" id="PS50206">
    <property type="entry name" value="RHODANESE_3"/>
    <property type="match status" value="1"/>
</dbReference>
<dbReference type="GO" id="GO:0008641">
    <property type="term" value="F:ubiquitin-like modifier activating enzyme activity"/>
    <property type="evidence" value="ECO:0007669"/>
    <property type="project" value="InterPro"/>
</dbReference>
<dbReference type="Proteomes" id="UP000017819">
    <property type="component" value="Unassembled WGS sequence"/>
</dbReference>
<dbReference type="Gene3D" id="3.40.250.10">
    <property type="entry name" value="Rhodanese-like domain"/>
    <property type="match status" value="1"/>
</dbReference>
<evidence type="ECO:0000313" key="3">
    <source>
        <dbReference type="Proteomes" id="UP000017819"/>
    </source>
</evidence>
<reference evidence="2 3" key="1">
    <citation type="journal article" date="2014" name="Genome Announc.">
        <title>Draft Genome Sequence of Lutibaculum baratangense Strain AMV1T, Isolated from a Mud Volcano in Andamans, India.</title>
        <authorList>
            <person name="Singh A."/>
            <person name="Sreenivas A."/>
            <person name="Sathyanarayana Reddy G."/>
            <person name="Pinnaka A.K."/>
            <person name="Shivaji S."/>
        </authorList>
    </citation>
    <scope>NUCLEOTIDE SEQUENCE [LARGE SCALE GENOMIC DNA]</scope>
    <source>
        <strain evidence="2 3">AMV1</strain>
    </source>
</reference>
<organism evidence="2 3">
    <name type="scientific">Lutibaculum baratangense AMV1</name>
    <dbReference type="NCBI Taxonomy" id="631454"/>
    <lineage>
        <taxon>Bacteria</taxon>
        <taxon>Pseudomonadati</taxon>
        <taxon>Pseudomonadota</taxon>
        <taxon>Alphaproteobacteria</taxon>
        <taxon>Hyphomicrobiales</taxon>
        <taxon>Tepidamorphaceae</taxon>
        <taxon>Lutibaculum</taxon>
    </lineage>
</organism>
<dbReference type="InterPro" id="IPR045886">
    <property type="entry name" value="ThiF/MoeB/HesA"/>
</dbReference>
<dbReference type="InterPro" id="IPR001763">
    <property type="entry name" value="Rhodanese-like_dom"/>
</dbReference>
<protein>
    <submittedName>
        <fullName evidence="2">Thiamin biosynthesis protein ThiF</fullName>
    </submittedName>
</protein>
<accession>V4TGS0</accession>
<dbReference type="STRING" id="631454.N177_1805"/>
<dbReference type="eggNOG" id="COG0476">
    <property type="taxonomic scope" value="Bacteria"/>
</dbReference>
<dbReference type="CDD" id="cd00158">
    <property type="entry name" value="RHOD"/>
    <property type="match status" value="1"/>
</dbReference>
<evidence type="ECO:0000313" key="2">
    <source>
        <dbReference type="EMBL" id="ESR25288.1"/>
    </source>
</evidence>
<proteinExistence type="predicted"/>
<sequence>MDRGDQGGGMSERYARQIVLPEVGPEGQARLGAATVAVIGAGGLGCAVLPVLAGGGVGRLIVIDDDRVELSNLHRQPLYTMADIGRPKVEAARDAIARYNPDVEIAARAGRLGPEDAAALVAEADLVVDATDRLAVTYVTSDACLQAGKPLIAASVIGQKGFVGGFCGGAPSYRAIFPDMPSSVGSCAANGVLGSAVAIVGGFQAHMALQVILDTTPSPLGRLVTLDLSDLAIGGFRFDGAPEPAGPGPAFIGRGGLTAGDLVVELRDEAEAPEPVVEDALRVSPAAIEADAGLPRDRRLVFACATGVRAFRAARSMQRRGRADVAVLLAE</sequence>
<dbReference type="InterPro" id="IPR035985">
    <property type="entry name" value="Ubiquitin-activating_enz"/>
</dbReference>
<dbReference type="GO" id="GO:0005737">
    <property type="term" value="C:cytoplasm"/>
    <property type="evidence" value="ECO:0007669"/>
    <property type="project" value="TreeGrafter"/>
</dbReference>
<dbReference type="Pfam" id="PF00899">
    <property type="entry name" value="ThiF"/>
    <property type="match status" value="1"/>
</dbReference>
<comment type="caution">
    <text evidence="2">The sequence shown here is derived from an EMBL/GenBank/DDBJ whole genome shotgun (WGS) entry which is preliminary data.</text>
</comment>
<dbReference type="AlphaFoldDB" id="V4TGS0"/>
<dbReference type="Gene3D" id="3.40.50.720">
    <property type="entry name" value="NAD(P)-binding Rossmann-like Domain"/>
    <property type="match status" value="1"/>
</dbReference>
<dbReference type="GO" id="GO:0004792">
    <property type="term" value="F:thiosulfate-cyanide sulfurtransferase activity"/>
    <property type="evidence" value="ECO:0007669"/>
    <property type="project" value="TreeGrafter"/>
</dbReference>
<dbReference type="GO" id="GO:0016779">
    <property type="term" value="F:nucleotidyltransferase activity"/>
    <property type="evidence" value="ECO:0007669"/>
    <property type="project" value="TreeGrafter"/>
</dbReference>
<dbReference type="EMBL" id="AWXZ01000023">
    <property type="protein sequence ID" value="ESR25288.1"/>
    <property type="molecule type" value="Genomic_DNA"/>
</dbReference>
<name>V4TGS0_9HYPH</name>
<dbReference type="PATRIC" id="fig|631454.5.peg.1784"/>